<dbReference type="InterPro" id="IPR006664">
    <property type="entry name" value="OMP_bac"/>
</dbReference>
<keyword evidence="9" id="KW-1185">Reference proteome</keyword>
<evidence type="ECO:0000256" key="4">
    <source>
        <dbReference type="PROSITE-ProRule" id="PRU00473"/>
    </source>
</evidence>
<evidence type="ECO:0000256" key="6">
    <source>
        <dbReference type="SAM" id="SignalP"/>
    </source>
</evidence>
<gene>
    <name evidence="8" type="ORF">FA047_09455</name>
</gene>
<accession>A0A4U1CKU7</accession>
<dbReference type="OrthoDB" id="9800869at2"/>
<sequence length="430" mass="47135">MNKRIIYLTAIILCTSSTAFSQGFLKKLKEKAANVGSDLIIKKSAEKAEKVVDGKGGDGKVKDTKTDNGEQIQSSSKGTKDDKIGITAYSKFDFVPGEKITYAENFEQDAIGEFPLKWFTTGSAEVVTVEGKAGRWLKLVGGRMLSPNMIFPANFNLEYDLLVNMPVDPKRNTISPFKPWSFQIFDGGNKTLKFSYGGHKINNSLIVNTDFQKDYADISLQSAEKALSKLSTGKSRFTGFGDYYNGGVIHVAISVQGERLRMWYDAQKVLDVPTGVAVNHNFNQFEFAASVREGMPAYYISNFKLTEGKADTRSKLMDEGRFVTTGIQFDSGSDQIKPVSFGVLKEIAAAIKDNSIKVKIIGHTDNDGNADSNLSLSKRRAEAVKNALVADFRIDASAIQTDGKGASQPIGDNKTSTGKAQNRRVEFVKL</sequence>
<dbReference type="InterPro" id="IPR006665">
    <property type="entry name" value="OmpA-like"/>
</dbReference>
<dbReference type="EMBL" id="SWBQ01000002">
    <property type="protein sequence ID" value="TKC07462.1"/>
    <property type="molecule type" value="Genomic_DNA"/>
</dbReference>
<dbReference type="RefSeq" id="WP_136835773.1">
    <property type="nucleotide sequence ID" value="NZ_SWBQ01000002.1"/>
</dbReference>
<organism evidence="8 9">
    <name type="scientific">Pedobacter frigoris</name>
    <dbReference type="NCBI Taxonomy" id="2571272"/>
    <lineage>
        <taxon>Bacteria</taxon>
        <taxon>Pseudomonadati</taxon>
        <taxon>Bacteroidota</taxon>
        <taxon>Sphingobacteriia</taxon>
        <taxon>Sphingobacteriales</taxon>
        <taxon>Sphingobacteriaceae</taxon>
        <taxon>Pedobacter</taxon>
    </lineage>
</organism>
<feature type="region of interest" description="Disordered" evidence="5">
    <location>
        <begin position="52"/>
        <end position="80"/>
    </location>
</feature>
<dbReference type="Pfam" id="PF00691">
    <property type="entry name" value="OmpA"/>
    <property type="match status" value="1"/>
</dbReference>
<dbReference type="PRINTS" id="PR01021">
    <property type="entry name" value="OMPADOMAIN"/>
</dbReference>
<keyword evidence="2 4" id="KW-0472">Membrane</keyword>
<dbReference type="PROSITE" id="PS51123">
    <property type="entry name" value="OMPA_2"/>
    <property type="match status" value="1"/>
</dbReference>
<dbReference type="CDD" id="cd07185">
    <property type="entry name" value="OmpA_C-like"/>
    <property type="match status" value="1"/>
</dbReference>
<keyword evidence="3" id="KW-0998">Cell outer membrane</keyword>
<proteinExistence type="predicted"/>
<feature type="chain" id="PRO_5020376179" evidence="6">
    <location>
        <begin position="22"/>
        <end position="430"/>
    </location>
</feature>
<dbReference type="Gene3D" id="3.30.1330.60">
    <property type="entry name" value="OmpA-like domain"/>
    <property type="match status" value="1"/>
</dbReference>
<comment type="subcellular location">
    <subcellularLocation>
        <location evidence="1">Cell outer membrane</location>
    </subcellularLocation>
</comment>
<dbReference type="InterPro" id="IPR036737">
    <property type="entry name" value="OmpA-like_sf"/>
</dbReference>
<evidence type="ECO:0000313" key="9">
    <source>
        <dbReference type="Proteomes" id="UP000307244"/>
    </source>
</evidence>
<dbReference type="Proteomes" id="UP000307244">
    <property type="component" value="Unassembled WGS sequence"/>
</dbReference>
<evidence type="ECO:0000256" key="2">
    <source>
        <dbReference type="ARBA" id="ARBA00023136"/>
    </source>
</evidence>
<keyword evidence="6" id="KW-0732">Signal</keyword>
<dbReference type="SUPFAM" id="SSF103088">
    <property type="entry name" value="OmpA-like"/>
    <property type="match status" value="1"/>
</dbReference>
<dbReference type="PANTHER" id="PTHR30329">
    <property type="entry name" value="STATOR ELEMENT OF FLAGELLAR MOTOR COMPLEX"/>
    <property type="match status" value="1"/>
</dbReference>
<comment type="caution">
    <text evidence="8">The sequence shown here is derived from an EMBL/GenBank/DDBJ whole genome shotgun (WGS) entry which is preliminary data.</text>
</comment>
<feature type="domain" description="OmpA-like" evidence="7">
    <location>
        <begin position="316"/>
        <end position="430"/>
    </location>
</feature>
<protein>
    <submittedName>
        <fullName evidence="8">OmpA family protein</fullName>
    </submittedName>
</protein>
<dbReference type="PANTHER" id="PTHR30329:SF21">
    <property type="entry name" value="LIPOPROTEIN YIAD-RELATED"/>
    <property type="match status" value="1"/>
</dbReference>
<evidence type="ECO:0000313" key="8">
    <source>
        <dbReference type="EMBL" id="TKC07462.1"/>
    </source>
</evidence>
<dbReference type="InterPro" id="IPR050330">
    <property type="entry name" value="Bact_OuterMem_StrucFunc"/>
</dbReference>
<dbReference type="AlphaFoldDB" id="A0A4U1CKU7"/>
<evidence type="ECO:0000256" key="3">
    <source>
        <dbReference type="ARBA" id="ARBA00023237"/>
    </source>
</evidence>
<evidence type="ECO:0000256" key="1">
    <source>
        <dbReference type="ARBA" id="ARBA00004442"/>
    </source>
</evidence>
<feature type="signal peptide" evidence="6">
    <location>
        <begin position="1"/>
        <end position="21"/>
    </location>
</feature>
<evidence type="ECO:0000259" key="7">
    <source>
        <dbReference type="PROSITE" id="PS51123"/>
    </source>
</evidence>
<feature type="region of interest" description="Disordered" evidence="5">
    <location>
        <begin position="403"/>
        <end position="422"/>
    </location>
</feature>
<feature type="compositionally biased region" description="Basic and acidic residues" evidence="5">
    <location>
        <begin position="52"/>
        <end position="68"/>
    </location>
</feature>
<evidence type="ECO:0000256" key="5">
    <source>
        <dbReference type="SAM" id="MobiDB-lite"/>
    </source>
</evidence>
<dbReference type="GO" id="GO:0009279">
    <property type="term" value="C:cell outer membrane"/>
    <property type="evidence" value="ECO:0007669"/>
    <property type="project" value="UniProtKB-SubCell"/>
</dbReference>
<name>A0A4U1CKU7_9SPHI</name>
<reference evidence="8 9" key="1">
    <citation type="submission" date="2019-04" db="EMBL/GenBank/DDBJ databases">
        <title>Pedobacter sp. RP-3-15 sp. nov., isolated from Arctic soil.</title>
        <authorList>
            <person name="Dahal R.H."/>
            <person name="Kim D.-U."/>
        </authorList>
    </citation>
    <scope>NUCLEOTIDE SEQUENCE [LARGE SCALE GENOMIC DNA]</scope>
    <source>
        <strain evidence="8 9">RP-3-15</strain>
    </source>
</reference>